<protein>
    <recommendedName>
        <fullName evidence="4">Tyr recombinase domain-containing protein</fullName>
    </recommendedName>
</protein>
<dbReference type="GO" id="GO:0006310">
    <property type="term" value="P:DNA recombination"/>
    <property type="evidence" value="ECO:0007669"/>
    <property type="project" value="UniProtKB-KW"/>
</dbReference>
<dbReference type="AlphaFoldDB" id="A0A0C3BAI5"/>
<dbReference type="GO" id="GO:0015074">
    <property type="term" value="P:DNA integration"/>
    <property type="evidence" value="ECO:0007669"/>
    <property type="project" value="InterPro"/>
</dbReference>
<keyword evidence="1" id="KW-0233">DNA recombination</keyword>
<proteinExistence type="predicted"/>
<dbReference type="GO" id="GO:0003677">
    <property type="term" value="F:DNA binding"/>
    <property type="evidence" value="ECO:0007669"/>
    <property type="project" value="InterPro"/>
</dbReference>
<keyword evidence="3" id="KW-1185">Reference proteome</keyword>
<dbReference type="Gene3D" id="1.10.443.10">
    <property type="entry name" value="Intergrase catalytic core"/>
    <property type="match status" value="1"/>
</dbReference>
<dbReference type="SUPFAM" id="SSF56349">
    <property type="entry name" value="DNA breaking-rejoining enzymes"/>
    <property type="match status" value="1"/>
</dbReference>
<dbReference type="EMBL" id="KN833062">
    <property type="protein sequence ID" value="KIM74347.1"/>
    <property type="molecule type" value="Genomic_DNA"/>
</dbReference>
<evidence type="ECO:0000313" key="2">
    <source>
        <dbReference type="EMBL" id="KIM74347.1"/>
    </source>
</evidence>
<reference evidence="2 3" key="1">
    <citation type="submission" date="2014-04" db="EMBL/GenBank/DDBJ databases">
        <authorList>
            <consortium name="DOE Joint Genome Institute"/>
            <person name="Kuo A."/>
            <person name="Tarkka M."/>
            <person name="Buscot F."/>
            <person name="Kohler A."/>
            <person name="Nagy L.G."/>
            <person name="Floudas D."/>
            <person name="Copeland A."/>
            <person name="Barry K.W."/>
            <person name="Cichocki N."/>
            <person name="Veneault-Fourrey C."/>
            <person name="LaButti K."/>
            <person name="Lindquist E.A."/>
            <person name="Lipzen A."/>
            <person name="Lundell T."/>
            <person name="Morin E."/>
            <person name="Murat C."/>
            <person name="Sun H."/>
            <person name="Tunlid A."/>
            <person name="Henrissat B."/>
            <person name="Grigoriev I.V."/>
            <person name="Hibbett D.S."/>
            <person name="Martin F."/>
            <person name="Nordberg H.P."/>
            <person name="Cantor M.N."/>
            <person name="Hua S.X."/>
        </authorList>
    </citation>
    <scope>NUCLEOTIDE SEQUENCE [LARGE SCALE GENOMIC DNA]</scope>
    <source>
        <strain evidence="2 3">F 1598</strain>
    </source>
</reference>
<dbReference type="InterPro" id="IPR011010">
    <property type="entry name" value="DNA_brk_join_enz"/>
</dbReference>
<dbReference type="STRING" id="765440.A0A0C3BAI5"/>
<organism evidence="2 3">
    <name type="scientific">Piloderma croceum (strain F 1598)</name>
    <dbReference type="NCBI Taxonomy" id="765440"/>
    <lineage>
        <taxon>Eukaryota</taxon>
        <taxon>Fungi</taxon>
        <taxon>Dikarya</taxon>
        <taxon>Basidiomycota</taxon>
        <taxon>Agaricomycotina</taxon>
        <taxon>Agaricomycetes</taxon>
        <taxon>Agaricomycetidae</taxon>
        <taxon>Atheliales</taxon>
        <taxon>Atheliaceae</taxon>
        <taxon>Piloderma</taxon>
    </lineage>
</organism>
<evidence type="ECO:0008006" key="4">
    <source>
        <dbReference type="Google" id="ProtNLM"/>
    </source>
</evidence>
<gene>
    <name evidence="2" type="ORF">PILCRDRAFT_92637</name>
</gene>
<dbReference type="HOGENOM" id="CLU_003292_1_2_1"/>
<accession>A0A0C3BAI5</accession>
<dbReference type="OrthoDB" id="3254696at2759"/>
<dbReference type="InParanoid" id="A0A0C3BAI5"/>
<dbReference type="InterPro" id="IPR013762">
    <property type="entry name" value="Integrase-like_cat_sf"/>
</dbReference>
<name>A0A0C3BAI5_PILCF</name>
<reference evidence="3" key="2">
    <citation type="submission" date="2015-01" db="EMBL/GenBank/DDBJ databases">
        <title>Evolutionary Origins and Diversification of the Mycorrhizal Mutualists.</title>
        <authorList>
            <consortium name="DOE Joint Genome Institute"/>
            <consortium name="Mycorrhizal Genomics Consortium"/>
            <person name="Kohler A."/>
            <person name="Kuo A."/>
            <person name="Nagy L.G."/>
            <person name="Floudas D."/>
            <person name="Copeland A."/>
            <person name="Barry K.W."/>
            <person name="Cichocki N."/>
            <person name="Veneault-Fourrey C."/>
            <person name="LaButti K."/>
            <person name="Lindquist E.A."/>
            <person name="Lipzen A."/>
            <person name="Lundell T."/>
            <person name="Morin E."/>
            <person name="Murat C."/>
            <person name="Riley R."/>
            <person name="Ohm R."/>
            <person name="Sun H."/>
            <person name="Tunlid A."/>
            <person name="Henrissat B."/>
            <person name="Grigoriev I.V."/>
            <person name="Hibbett D.S."/>
            <person name="Martin F."/>
        </authorList>
    </citation>
    <scope>NUCLEOTIDE SEQUENCE [LARGE SCALE GENOMIC DNA]</scope>
    <source>
        <strain evidence="3">F 1598</strain>
    </source>
</reference>
<dbReference type="PANTHER" id="PTHR34605:SF3">
    <property type="entry name" value="P CELL-TYPE AGGLUTINATION PROTEIN MAP4-LIKE-RELATED"/>
    <property type="match status" value="1"/>
</dbReference>
<dbReference type="InterPro" id="IPR052925">
    <property type="entry name" value="Phage_Integrase-like_Recomb"/>
</dbReference>
<evidence type="ECO:0000313" key="3">
    <source>
        <dbReference type="Proteomes" id="UP000054166"/>
    </source>
</evidence>
<evidence type="ECO:0000256" key="1">
    <source>
        <dbReference type="ARBA" id="ARBA00023172"/>
    </source>
</evidence>
<dbReference type="Proteomes" id="UP000054166">
    <property type="component" value="Unassembled WGS sequence"/>
</dbReference>
<dbReference type="PANTHER" id="PTHR34605">
    <property type="entry name" value="PHAGE_INTEGRASE DOMAIN-CONTAINING PROTEIN"/>
    <property type="match status" value="1"/>
</dbReference>
<sequence>MLRTLHLALNLNDPFEACIWAMALCAFWGMMCFSEVSVTSCSAFTTSKHLTRKDAHFSNDLDRKPYACLDLPSSKTAKLGEIQSVFLVPQEGLCLLEALQNLARVVPAGPDDLLFSWRDQHGIICPMVKAKAITHINSILSAHSWGTAFGHSFQIGGASFYLSQKVDPEIVHIAGCWWSLAYEAYIRAFEQVASCHLGGLLSQLVL</sequence>